<accession>A0A061RN85</accession>
<feature type="transmembrane region" description="Helical" evidence="1">
    <location>
        <begin position="403"/>
        <end position="426"/>
    </location>
</feature>
<keyword evidence="1" id="KW-0472">Membrane</keyword>
<protein>
    <recommendedName>
        <fullName evidence="3">Receptor L-domain domain-containing protein</fullName>
    </recommendedName>
</protein>
<evidence type="ECO:0008006" key="3">
    <source>
        <dbReference type="Google" id="ProtNLM"/>
    </source>
</evidence>
<feature type="transmembrane region" description="Helical" evidence="1">
    <location>
        <begin position="312"/>
        <end position="333"/>
    </location>
</feature>
<keyword evidence="1" id="KW-0812">Transmembrane</keyword>
<dbReference type="InterPro" id="IPR036941">
    <property type="entry name" value="Rcpt_L-dom_sf"/>
</dbReference>
<feature type="non-terminal residue" evidence="2">
    <location>
        <position position="1"/>
    </location>
</feature>
<dbReference type="EMBL" id="GBEZ01014031">
    <property type="protein sequence ID" value="JAC72011.1"/>
    <property type="molecule type" value="Transcribed_RNA"/>
</dbReference>
<dbReference type="AlphaFoldDB" id="A0A061RN85"/>
<proteinExistence type="predicted"/>
<name>A0A061RN85_9CHLO</name>
<keyword evidence="1" id="KW-1133">Transmembrane helix</keyword>
<sequence>IDVCDAYENARSAAAALEKYNDLGKATLKLEWCMESWFEDSAFELKRLRETQGDIIIQGIENQNRPVNISFPSLKAIGGNLTIVGLLDGVDVSMLPNLERINGGYTAREVRTLAANDAVVIVFLPKLSTIRGPVHFTENEGIDRLALPQVQSIGSLRLAQNGVNFSMITMPTLERIEGPMEVISNEGLSLLILPQLQILNGDLRIVANPKLLEASFPSLTDMNGTVIEVKNNEMLSFVNLAQAETDVGYCDAFAAGDLTGNTALLNVRTLWFEPSNCEKLKRDDTANICPKGYLLVHGEGNESRCDEDWRSYFTNVIVLAIGAIAAASFLMMYQSWQFRIFYCRPRFTGGLPIHPSLCGFDWHSSITTLLLSTVDMVSDIIFIQIQIEDNACRNYRHIVTASLSVLIVSSAITSLRVLIEVVHLMFTKDRYIHFFPHPRKGSNATLLEWLWCIINGFVNVLLVCLCVTGLEPLRILPWDRPAEPDDKEILKEREYMPDWYRFVHLHQMAVERGEADDTESSSMLRKIWLYISTQSFFDQAIGIAEDTAQFVLQILFLRSCHPSESAALTTLLSLMFSILRAGLKLTKAASDEVFKAVAADISKSMFSTVKKPPMSQTTSRKDMRVAPNDEVTLIEAGNEAGDKIN</sequence>
<evidence type="ECO:0000256" key="1">
    <source>
        <dbReference type="SAM" id="Phobius"/>
    </source>
</evidence>
<organism evidence="2">
    <name type="scientific">Tetraselmis sp. GSL018</name>
    <dbReference type="NCBI Taxonomy" id="582737"/>
    <lineage>
        <taxon>Eukaryota</taxon>
        <taxon>Viridiplantae</taxon>
        <taxon>Chlorophyta</taxon>
        <taxon>core chlorophytes</taxon>
        <taxon>Chlorodendrophyceae</taxon>
        <taxon>Chlorodendrales</taxon>
        <taxon>Chlorodendraceae</taxon>
        <taxon>Tetraselmis</taxon>
    </lineage>
</organism>
<feature type="transmembrane region" description="Helical" evidence="1">
    <location>
        <begin position="446"/>
        <end position="470"/>
    </location>
</feature>
<reference evidence="2" key="1">
    <citation type="submission" date="2014-05" db="EMBL/GenBank/DDBJ databases">
        <title>The transcriptome of the halophilic microalga Tetraselmis sp. GSL018 isolated from the Great Salt Lake, Utah.</title>
        <authorList>
            <person name="Jinkerson R.E."/>
            <person name="D'Adamo S."/>
            <person name="Posewitz M.C."/>
        </authorList>
    </citation>
    <scope>NUCLEOTIDE SEQUENCE</scope>
    <source>
        <strain evidence="2">GSL018</strain>
    </source>
</reference>
<dbReference type="SUPFAM" id="SSF52058">
    <property type="entry name" value="L domain-like"/>
    <property type="match status" value="2"/>
</dbReference>
<dbReference type="Gene3D" id="3.80.20.20">
    <property type="entry name" value="Receptor L-domain"/>
    <property type="match status" value="1"/>
</dbReference>
<gene>
    <name evidence="2" type="ORF">TSPGSL018_678</name>
</gene>
<evidence type="ECO:0000313" key="2">
    <source>
        <dbReference type="EMBL" id="JAC72011.1"/>
    </source>
</evidence>